<reference evidence="7 8" key="1">
    <citation type="submission" date="2018-01" db="EMBL/GenBank/DDBJ databases">
        <title>The draft genome sequence of Cohaesibacter sp. H1304.</title>
        <authorList>
            <person name="Wang N.-N."/>
            <person name="Du Z.-J."/>
        </authorList>
    </citation>
    <scope>NUCLEOTIDE SEQUENCE [LARGE SCALE GENOMIC DNA]</scope>
    <source>
        <strain evidence="7 8">H1304</strain>
    </source>
</reference>
<dbReference type="AlphaFoldDB" id="A0A2N5XT42"/>
<dbReference type="OrthoDB" id="9809785at2"/>
<evidence type="ECO:0000256" key="2">
    <source>
        <dbReference type="ARBA" id="ARBA00022475"/>
    </source>
</evidence>
<evidence type="ECO:0000313" key="7">
    <source>
        <dbReference type="EMBL" id="PLW77625.1"/>
    </source>
</evidence>
<gene>
    <name evidence="7" type="ORF">C0081_09985</name>
</gene>
<feature type="transmembrane region" description="Helical" evidence="6">
    <location>
        <begin position="298"/>
        <end position="316"/>
    </location>
</feature>
<evidence type="ECO:0000256" key="1">
    <source>
        <dbReference type="ARBA" id="ARBA00004651"/>
    </source>
</evidence>
<protein>
    <submittedName>
        <fullName evidence="7">Sugar ABC transporter permease</fullName>
    </submittedName>
</protein>
<keyword evidence="2" id="KW-1003">Cell membrane</keyword>
<keyword evidence="8" id="KW-1185">Reference proteome</keyword>
<keyword evidence="3 6" id="KW-0812">Transmembrane</keyword>
<feature type="transmembrane region" description="Helical" evidence="6">
    <location>
        <begin position="88"/>
        <end position="109"/>
    </location>
</feature>
<keyword evidence="4 6" id="KW-1133">Transmembrane helix</keyword>
<evidence type="ECO:0000256" key="6">
    <source>
        <dbReference type="SAM" id="Phobius"/>
    </source>
</evidence>
<dbReference type="RefSeq" id="WP_101533642.1">
    <property type="nucleotide sequence ID" value="NZ_JBFHIU010000108.1"/>
</dbReference>
<feature type="transmembrane region" description="Helical" evidence="6">
    <location>
        <begin position="147"/>
        <end position="165"/>
    </location>
</feature>
<dbReference type="InterPro" id="IPR001851">
    <property type="entry name" value="ABC_transp_permease"/>
</dbReference>
<accession>A0A2N5XT42</accession>
<evidence type="ECO:0000256" key="4">
    <source>
        <dbReference type="ARBA" id="ARBA00022989"/>
    </source>
</evidence>
<dbReference type="PANTHER" id="PTHR47089">
    <property type="entry name" value="ABC TRANSPORTER, PERMEASE PROTEIN"/>
    <property type="match status" value="1"/>
</dbReference>
<dbReference type="Proteomes" id="UP000234881">
    <property type="component" value="Unassembled WGS sequence"/>
</dbReference>
<dbReference type="GO" id="GO:0022857">
    <property type="term" value="F:transmembrane transporter activity"/>
    <property type="evidence" value="ECO:0007669"/>
    <property type="project" value="InterPro"/>
</dbReference>
<dbReference type="GO" id="GO:0005886">
    <property type="term" value="C:plasma membrane"/>
    <property type="evidence" value="ECO:0007669"/>
    <property type="project" value="UniProtKB-SubCell"/>
</dbReference>
<feature type="transmembrane region" description="Helical" evidence="6">
    <location>
        <begin position="245"/>
        <end position="263"/>
    </location>
</feature>
<evidence type="ECO:0000256" key="5">
    <source>
        <dbReference type="ARBA" id="ARBA00023136"/>
    </source>
</evidence>
<name>A0A2N5XT42_9HYPH</name>
<feature type="transmembrane region" description="Helical" evidence="6">
    <location>
        <begin position="275"/>
        <end position="291"/>
    </location>
</feature>
<evidence type="ECO:0000313" key="8">
    <source>
        <dbReference type="Proteomes" id="UP000234881"/>
    </source>
</evidence>
<dbReference type="Pfam" id="PF02653">
    <property type="entry name" value="BPD_transp_2"/>
    <property type="match status" value="1"/>
</dbReference>
<comment type="caution">
    <text evidence="7">The sequence shown here is derived from an EMBL/GenBank/DDBJ whole genome shotgun (WGS) entry which is preliminary data.</text>
</comment>
<proteinExistence type="predicted"/>
<organism evidence="7 8">
    <name type="scientific">Cohaesibacter celericrescens</name>
    <dbReference type="NCBI Taxonomy" id="2067669"/>
    <lineage>
        <taxon>Bacteria</taxon>
        <taxon>Pseudomonadati</taxon>
        <taxon>Pseudomonadota</taxon>
        <taxon>Alphaproteobacteria</taxon>
        <taxon>Hyphomicrobiales</taxon>
        <taxon>Cohaesibacteraceae</taxon>
    </lineage>
</organism>
<evidence type="ECO:0000256" key="3">
    <source>
        <dbReference type="ARBA" id="ARBA00022692"/>
    </source>
</evidence>
<sequence>MRLELQKRRSSSSAMSLLSPLLAICLTVLTGAVMFGLLGFNPAEALYVYFIEPLLDPWSLQELVVKASPLILIGVGLSICYRSNNWNIGAEGQFTIGAICGSVLPILLPEWQTPIVFPIMVALGAVGGALFAYIPAVLKNRFGANEILTSLMLTYVALLVLDFLVRGPWKDPEGYNFPESRLFHDFAIAPNIIEGSRMHIGAIFALVAVVVVFILFSRTLKGFEIKVLGITPRAGNFAGFSKERMIVFAFMSSGALAGIAGLLEVAGPIGQLRPTISPGYGFTAIIVAFLGRLNPIGILFAGLLLALSYLGGEAAQVELGVSEKTAKAFQGILLFYVLACDTLIHYRIRLVRNRPMKKEVA</sequence>
<comment type="subcellular location">
    <subcellularLocation>
        <location evidence="1">Cell membrane</location>
        <topology evidence="1">Multi-pass membrane protein</topology>
    </subcellularLocation>
</comment>
<feature type="transmembrane region" description="Helical" evidence="6">
    <location>
        <begin position="198"/>
        <end position="216"/>
    </location>
</feature>
<dbReference type="CDD" id="cd06580">
    <property type="entry name" value="TM_PBP1_transp_TpRbsC_like"/>
    <property type="match status" value="1"/>
</dbReference>
<feature type="transmembrane region" description="Helical" evidence="6">
    <location>
        <begin position="21"/>
        <end position="43"/>
    </location>
</feature>
<feature type="transmembrane region" description="Helical" evidence="6">
    <location>
        <begin position="328"/>
        <end position="348"/>
    </location>
</feature>
<dbReference type="PANTHER" id="PTHR47089:SF1">
    <property type="entry name" value="GUANOSINE ABC TRANSPORTER PERMEASE PROTEIN NUPP"/>
    <property type="match status" value="1"/>
</dbReference>
<keyword evidence="5 6" id="KW-0472">Membrane</keyword>
<dbReference type="EMBL" id="PKUQ01000016">
    <property type="protein sequence ID" value="PLW77625.1"/>
    <property type="molecule type" value="Genomic_DNA"/>
</dbReference>
<feature type="transmembrane region" description="Helical" evidence="6">
    <location>
        <begin position="115"/>
        <end position="135"/>
    </location>
</feature>
<feature type="transmembrane region" description="Helical" evidence="6">
    <location>
        <begin position="63"/>
        <end position="81"/>
    </location>
</feature>